<dbReference type="InterPro" id="IPR004045">
    <property type="entry name" value="Glutathione_S-Trfase_N"/>
</dbReference>
<gene>
    <name evidence="2" type="ORF">FUG_LOCUS386989</name>
</gene>
<dbReference type="InterPro" id="IPR004046">
    <property type="entry name" value="GST_C"/>
</dbReference>
<accession>A0A4U9F2K3</accession>
<dbReference type="Pfam" id="PF26082">
    <property type="entry name" value="zf-C2H2_AcuF"/>
    <property type="match status" value="1"/>
</dbReference>
<dbReference type="InterPro" id="IPR058925">
    <property type="entry name" value="zf-C2H2_AcuF"/>
</dbReference>
<dbReference type="EMBL" id="CAAKMV010000142">
    <property type="protein sequence ID" value="VIO60171.1"/>
    <property type="molecule type" value="Genomic_DNA"/>
</dbReference>
<dbReference type="PANTHER" id="PTHR35391">
    <property type="entry name" value="C2H2-TYPE DOMAIN-CONTAINING PROTEIN-RELATED"/>
    <property type="match status" value="1"/>
</dbReference>
<dbReference type="PROSITE" id="PS50404">
    <property type="entry name" value="GST_NTER"/>
    <property type="match status" value="1"/>
</dbReference>
<feature type="region of interest" description="Disordered" evidence="1">
    <location>
        <begin position="256"/>
        <end position="283"/>
    </location>
</feature>
<reference evidence="2" key="1">
    <citation type="submission" date="2019-04" db="EMBL/GenBank/DDBJ databases">
        <authorList>
            <person name="Melise S."/>
            <person name="Noan J."/>
            <person name="Okalmin O."/>
        </authorList>
    </citation>
    <scope>NUCLEOTIDE SEQUENCE</scope>
    <source>
        <strain evidence="2">FN9</strain>
    </source>
</reference>
<name>A0A4U9F2K3_GIBZA</name>
<dbReference type="CDD" id="cd03039">
    <property type="entry name" value="GST_N_Sigma_like"/>
    <property type="match status" value="1"/>
</dbReference>
<dbReference type="SUPFAM" id="SSF47616">
    <property type="entry name" value="GST C-terminal domain-like"/>
    <property type="match status" value="1"/>
</dbReference>
<dbReference type="InterPro" id="IPR036282">
    <property type="entry name" value="Glutathione-S-Trfase_C_sf"/>
</dbReference>
<dbReference type="Gene3D" id="1.20.1050.10">
    <property type="match status" value="1"/>
</dbReference>
<feature type="compositionally biased region" description="Polar residues" evidence="1">
    <location>
        <begin position="256"/>
        <end position="269"/>
    </location>
</feature>
<feature type="compositionally biased region" description="Acidic residues" evidence="1">
    <location>
        <begin position="105"/>
        <end position="123"/>
    </location>
</feature>
<dbReference type="Gene3D" id="3.40.30.10">
    <property type="entry name" value="Glutaredoxin"/>
    <property type="match status" value="1"/>
</dbReference>
<evidence type="ECO:0000256" key="1">
    <source>
        <dbReference type="SAM" id="MobiDB-lite"/>
    </source>
</evidence>
<protein>
    <submittedName>
        <fullName evidence="2">Uncharacterized protein</fullName>
    </submittedName>
</protein>
<dbReference type="AlphaFoldDB" id="A0A4U9F2K3"/>
<dbReference type="PANTHER" id="PTHR35391:SF7">
    <property type="entry name" value="C2H2-TYPE DOMAIN-CONTAINING PROTEIN"/>
    <property type="match status" value="1"/>
</dbReference>
<dbReference type="SUPFAM" id="SSF52833">
    <property type="entry name" value="Thioredoxin-like"/>
    <property type="match status" value="1"/>
</dbReference>
<evidence type="ECO:0000313" key="2">
    <source>
        <dbReference type="EMBL" id="VIO60171.1"/>
    </source>
</evidence>
<sequence>MREESIADSVRNCLNDFEVIRKADLLEASTADRNAALEIREEETRFKIWSGNMGAHSEGRRSLQYRLRDASHLQKQVMSLLDELSELLGDAFLIVSGERIPWDRVEDDEEFPQDTESESDSEFGDMPGTEVAQIAQNVSDVVNCLLRLSVAIRNPAPHDRFMSFSSSEASHYEPFDIQHVKNKFGEIEPFLADRLGKAISRRREYFKYRESHHLKLKQGLDSVEEDGAESTVASSLPLHAKAAGFNLDAMDEDGASNSGLTQTSFASSRADSDKLSVPPLPKEAEDGPFECPFCYMMITASSIDSWKRHVLADLRPYVCLWEDCTAPGMEFTRRSPPSKTKKGGKKDSRKLSEDILNHVLLKLDAIDTAGIPELRSFLHTIHLETSNRIMSDSVVYHYLAIGKLGRGEPIKLFMKDAGIDFEERLYARDNTWPETKEKLIKQGITRNGQVPCLEYKGHAMTGHVPILRYLSRDLGRYEGQSNEDKYLTDLVSDIYVDWRAQWVRNLKEGPRTEYKDTAAPQYYDLIGKYYADREGPYLLGNEISYTDFLVYVSIDNDTRTKTIPENLPESLVKFKAAFEARPKLVEYIKQG</sequence>
<proteinExistence type="predicted"/>
<feature type="region of interest" description="Disordered" evidence="1">
    <location>
        <begin position="105"/>
        <end position="125"/>
    </location>
</feature>
<dbReference type="Pfam" id="PF14497">
    <property type="entry name" value="GST_C_3"/>
    <property type="match status" value="1"/>
</dbReference>
<organism evidence="2">
    <name type="scientific">Gibberella zeae</name>
    <name type="common">Wheat head blight fungus</name>
    <name type="synonym">Fusarium graminearum</name>
    <dbReference type="NCBI Taxonomy" id="5518"/>
    <lineage>
        <taxon>Eukaryota</taxon>
        <taxon>Fungi</taxon>
        <taxon>Dikarya</taxon>
        <taxon>Ascomycota</taxon>
        <taxon>Pezizomycotina</taxon>
        <taxon>Sordariomycetes</taxon>
        <taxon>Hypocreomycetidae</taxon>
        <taxon>Hypocreales</taxon>
        <taxon>Nectriaceae</taxon>
        <taxon>Fusarium</taxon>
    </lineage>
</organism>
<dbReference type="InterPro" id="IPR036249">
    <property type="entry name" value="Thioredoxin-like_sf"/>
</dbReference>